<dbReference type="GO" id="GO:0006955">
    <property type="term" value="P:immune response"/>
    <property type="evidence" value="ECO:0000318"/>
    <property type="project" value="GO_Central"/>
</dbReference>
<dbReference type="InterPro" id="IPR000858">
    <property type="entry name" value="S_locus_glycoprot_dom"/>
</dbReference>
<dbReference type="FunFam" id="1.10.510.10:FF:001023">
    <property type="entry name" value="Os07g0541700 protein"/>
    <property type="match status" value="1"/>
</dbReference>
<proteinExistence type="predicted"/>
<keyword evidence="8" id="KW-1015">Disulfide bond</keyword>
<keyword evidence="7" id="KW-0067">ATP-binding</keyword>
<dbReference type="PANTHER" id="PTHR27002:SF932">
    <property type="entry name" value="RECEPTOR-LIKE SERINE_THREONINE-PROTEIN KINASE"/>
    <property type="match status" value="1"/>
</dbReference>
<evidence type="ECO:0000313" key="13">
    <source>
        <dbReference type="EMBL" id="OTF97986.1"/>
    </source>
</evidence>
<dbReference type="InterPro" id="IPR001245">
    <property type="entry name" value="Ser-Thr/Tyr_kinase_cat_dom"/>
</dbReference>
<comment type="catalytic activity">
    <reaction evidence="9">
        <text>L-threonyl-[protein] + ATP = O-phospho-L-threonyl-[protein] + ADP + H(+)</text>
        <dbReference type="Rhea" id="RHEA:46608"/>
        <dbReference type="Rhea" id="RHEA-COMP:11060"/>
        <dbReference type="Rhea" id="RHEA-COMP:11605"/>
        <dbReference type="ChEBI" id="CHEBI:15378"/>
        <dbReference type="ChEBI" id="CHEBI:30013"/>
        <dbReference type="ChEBI" id="CHEBI:30616"/>
        <dbReference type="ChEBI" id="CHEBI:61977"/>
        <dbReference type="ChEBI" id="CHEBI:456216"/>
        <dbReference type="EC" id="2.7.11.1"/>
    </reaction>
</comment>
<dbReference type="SUPFAM" id="SSF56112">
    <property type="entry name" value="Protein kinase-like (PK-like)"/>
    <property type="match status" value="1"/>
</dbReference>
<organism evidence="14 15">
    <name type="scientific">Helianthus annuus</name>
    <name type="common">Common sunflower</name>
    <dbReference type="NCBI Taxonomy" id="4232"/>
    <lineage>
        <taxon>Eukaryota</taxon>
        <taxon>Viridiplantae</taxon>
        <taxon>Streptophyta</taxon>
        <taxon>Embryophyta</taxon>
        <taxon>Tracheophyta</taxon>
        <taxon>Spermatophyta</taxon>
        <taxon>Magnoliopsida</taxon>
        <taxon>eudicotyledons</taxon>
        <taxon>Gunneridae</taxon>
        <taxon>Pentapetalae</taxon>
        <taxon>asterids</taxon>
        <taxon>campanulids</taxon>
        <taxon>Asterales</taxon>
        <taxon>Asteraceae</taxon>
        <taxon>Asteroideae</taxon>
        <taxon>Heliantheae alliance</taxon>
        <taxon>Heliantheae</taxon>
        <taxon>Helianthus</taxon>
    </lineage>
</organism>
<dbReference type="InterPro" id="IPR043502">
    <property type="entry name" value="DNA/RNA_pol_sf"/>
</dbReference>
<evidence type="ECO:0000256" key="10">
    <source>
        <dbReference type="ARBA" id="ARBA00048679"/>
    </source>
</evidence>
<dbReference type="InterPro" id="IPR008271">
    <property type="entry name" value="Ser/Thr_kinase_AS"/>
</dbReference>
<dbReference type="Pfam" id="PF07727">
    <property type="entry name" value="RVT_2"/>
    <property type="match status" value="1"/>
</dbReference>
<dbReference type="SUPFAM" id="SSF56672">
    <property type="entry name" value="DNA/RNA polymerases"/>
    <property type="match status" value="1"/>
</dbReference>
<dbReference type="GO" id="GO:0048544">
    <property type="term" value="P:recognition of pollen"/>
    <property type="evidence" value="ECO:0007669"/>
    <property type="project" value="InterPro"/>
</dbReference>
<dbReference type="EC" id="2.7.11.1" evidence="1"/>
<evidence type="ECO:0000256" key="6">
    <source>
        <dbReference type="ARBA" id="ARBA00022777"/>
    </source>
</evidence>
<evidence type="ECO:0000256" key="4">
    <source>
        <dbReference type="ARBA" id="ARBA00022729"/>
    </source>
</evidence>
<evidence type="ECO:0000313" key="14">
    <source>
        <dbReference type="EMBL" id="OTF99479.1"/>
    </source>
</evidence>
<dbReference type="STRING" id="4232.A0A251SKX2"/>
<dbReference type="GO" id="GO:0005886">
    <property type="term" value="C:plasma membrane"/>
    <property type="evidence" value="ECO:0000318"/>
    <property type="project" value="GO_Central"/>
</dbReference>
<protein>
    <recommendedName>
        <fullName evidence="1">non-specific serine/threonine protein kinase</fullName>
        <ecNumber evidence="1">2.7.11.1</ecNumber>
    </recommendedName>
</protein>
<sequence length="1254" mass="140916">MKLGKDLVTGVDRYLTSWKSMDDPSPGLYVSWMDTNGYPQAFQKRGSVLQLRFGPWTGVRFSGFPSKPNPIYTYDFVFNEKEVYSIFHLINNSIMSRVYLSPKGKEMRLNWIDPAQGWMPYLVTTVDMCAQYGLCGAYGIGNINSSPACSCMEGFEPRFPVQWNAGNWSGGCQREKSLNCGNKDAFRKLSGVKFYHIEGVMEDGREIAVKRLSETSTQGLDEFMNEVRCIHRLQHRNLVKLLGFCAQKHEIMLIYEYMPNRSLDTFLFDETKSSMLDWTKRFHIINGIARGLLYLHQDSCLRIIHRDLKAANILLDNDMKPNNSVNLLLHGIRAVLQLIAGLNEEYDGIATILQQQEPLPSFYAARSKIIQVESRKAEQALHASKSAGSVLAVTTHRSAPSEPTRNDDRTGGRGRGRSRRRGRGRGSYGRGRPNYNWPNQVYHPWMPTSNYGPFMSPYGPPQQPFWPTPPCPYPSTNRPNNNTPNPSSGLLGLRPTQAHMAYSPTDIEQAMYTMITRPRSRSSDATAAVIFTLWCSGQLHPNLPPLLLSLLNSGINVLATLDLLYQTTPTYDHLRVFGCLCYPLVPSTTIHKLQYRSQPCVFLGYPATHRGFRCLDLQTKQIFISRHVAFDETTFPFAQQIGPAPSYTFLSDPFPYHLCPHISWAQPPLSPSPQPPLHNHSPINILTSPPSQRFPGPHLPSPNNSPNPSRPHVPIPHHSPHSLLPQPLTTTLSPHPIPDSSDQTPTHPSTNLNPPIPPPTAQPTRTMHTRSMSGIFKPKHPLNLNITTAPTTLKPIPKNPSAALNIPEWYSAMTTEYNALIRNGTWELVPRSSDMNVIRCMWLYKHKFKSDGSLERYKARLVCDGRSQQVGVDCGETFSPVVKPTTIRTILSIAISKQWLVHQLDVTNAFLHGNLHETVYMYQPMGFRNKQFPDHVCLLKKSLYGLKQAPRAWYQRFTDHVLTMGFQHSRCDASLFTFHQGSDTAFLHLYVDDILLVTSSDALRQRLMSRLAHEFAMKDLGPLSYFLGISVSRTANHMFLSQHSYATDIIARAGMQSCNPVATPVNTNSKLSATNTIAVWQISDFGLARRFKGYETRVKTKNVVGTYGYIPPEYAVHGVFSVKSDVFSFSVLVLEIVSGMKKREFSSHEHLDNLLGHAWRLYKDGKCLDLVGAPLLDSCVVSKVLRSIHIGLLCVQNHAEDRPTMSSVVLMLGNDGVLSQPKSPAFFTGPELKLCAHTRQEPSVNNVTISLTGR</sequence>
<feature type="compositionally biased region" description="Low complexity" evidence="11">
    <location>
        <begin position="721"/>
        <end position="734"/>
    </location>
</feature>
<comment type="catalytic activity">
    <reaction evidence="10">
        <text>L-seryl-[protein] + ATP = O-phospho-L-seryl-[protein] + ADP + H(+)</text>
        <dbReference type="Rhea" id="RHEA:17989"/>
        <dbReference type="Rhea" id="RHEA-COMP:9863"/>
        <dbReference type="Rhea" id="RHEA-COMP:11604"/>
        <dbReference type="ChEBI" id="CHEBI:15378"/>
        <dbReference type="ChEBI" id="CHEBI:29999"/>
        <dbReference type="ChEBI" id="CHEBI:30616"/>
        <dbReference type="ChEBI" id="CHEBI:83421"/>
        <dbReference type="ChEBI" id="CHEBI:456216"/>
        <dbReference type="EC" id="2.7.11.1"/>
    </reaction>
</comment>
<dbReference type="SMART" id="SM00220">
    <property type="entry name" value="S_TKc"/>
    <property type="match status" value="1"/>
</dbReference>
<keyword evidence="6 13" id="KW-0418">Kinase</keyword>
<feature type="compositionally biased region" description="Low complexity" evidence="11">
    <location>
        <begin position="474"/>
        <end position="486"/>
    </location>
</feature>
<dbReference type="EMBL" id="CM007903">
    <property type="protein sequence ID" value="OTF99479.1"/>
    <property type="molecule type" value="Genomic_DNA"/>
</dbReference>
<dbReference type="InterPro" id="IPR000719">
    <property type="entry name" value="Prot_kinase_dom"/>
</dbReference>
<evidence type="ECO:0000259" key="12">
    <source>
        <dbReference type="PROSITE" id="PS50011"/>
    </source>
</evidence>
<feature type="region of interest" description="Disordered" evidence="11">
    <location>
        <begin position="381"/>
        <end position="434"/>
    </location>
</feature>
<feature type="domain" description="Protein kinase" evidence="12">
    <location>
        <begin position="815"/>
        <end position="1226"/>
    </location>
</feature>
<keyword evidence="2" id="KW-0723">Serine/threonine-protein kinase</keyword>
<feature type="region of interest" description="Disordered" evidence="11">
    <location>
        <begin position="669"/>
        <end position="769"/>
    </location>
</feature>
<evidence type="ECO:0000256" key="1">
    <source>
        <dbReference type="ARBA" id="ARBA00012513"/>
    </source>
</evidence>
<dbReference type="Pfam" id="PF07714">
    <property type="entry name" value="PK_Tyr_Ser-Thr"/>
    <property type="match status" value="2"/>
</dbReference>
<dbReference type="AlphaFoldDB" id="A0A251SKX2"/>
<dbReference type="GO" id="GO:0005524">
    <property type="term" value="F:ATP binding"/>
    <property type="evidence" value="ECO:0007669"/>
    <property type="project" value="UniProtKB-KW"/>
</dbReference>
<evidence type="ECO:0000256" key="11">
    <source>
        <dbReference type="SAM" id="MobiDB-lite"/>
    </source>
</evidence>
<name>A0A251SKX2_HELAN</name>
<feature type="compositionally biased region" description="Pro residues" evidence="11">
    <location>
        <begin position="697"/>
        <end position="714"/>
    </location>
</feature>
<dbReference type="InterPro" id="IPR013103">
    <property type="entry name" value="RVT_2"/>
</dbReference>
<dbReference type="InterPro" id="IPR011009">
    <property type="entry name" value="Kinase-like_dom_sf"/>
</dbReference>
<dbReference type="GO" id="GO:0004674">
    <property type="term" value="F:protein serine/threonine kinase activity"/>
    <property type="evidence" value="ECO:0000318"/>
    <property type="project" value="GO_Central"/>
</dbReference>
<evidence type="ECO:0000256" key="5">
    <source>
        <dbReference type="ARBA" id="ARBA00022741"/>
    </source>
</evidence>
<feature type="compositionally biased region" description="Basic residues" evidence="11">
    <location>
        <begin position="412"/>
        <end position="424"/>
    </location>
</feature>
<accession>A0A251SKX2</accession>
<dbReference type="GO" id="GO:0007165">
    <property type="term" value="P:signal transduction"/>
    <property type="evidence" value="ECO:0000318"/>
    <property type="project" value="GO_Central"/>
</dbReference>
<reference evidence="15" key="1">
    <citation type="journal article" date="2017" name="Nature">
        <title>The sunflower genome provides insights into oil metabolism, flowering and Asterid evolution.</title>
        <authorList>
            <person name="Badouin H."/>
            <person name="Gouzy J."/>
            <person name="Grassa C.J."/>
            <person name="Murat F."/>
            <person name="Staton S.E."/>
            <person name="Cottret L."/>
            <person name="Lelandais-Briere C."/>
            <person name="Owens G.L."/>
            <person name="Carrere S."/>
            <person name="Mayjonade B."/>
            <person name="Legrand L."/>
            <person name="Gill N."/>
            <person name="Kane N.C."/>
            <person name="Bowers J.E."/>
            <person name="Hubner S."/>
            <person name="Bellec A."/>
            <person name="Berard A."/>
            <person name="Berges H."/>
            <person name="Blanchet N."/>
            <person name="Boniface M.C."/>
            <person name="Brunel D."/>
            <person name="Catrice O."/>
            <person name="Chaidir N."/>
            <person name="Claudel C."/>
            <person name="Donnadieu C."/>
            <person name="Faraut T."/>
            <person name="Fievet G."/>
            <person name="Helmstetter N."/>
            <person name="King M."/>
            <person name="Knapp S.J."/>
            <person name="Lai Z."/>
            <person name="Le Paslier M.C."/>
            <person name="Lippi Y."/>
            <person name="Lorenzon L."/>
            <person name="Mandel J.R."/>
            <person name="Marage G."/>
            <person name="Marchand G."/>
            <person name="Marquand E."/>
            <person name="Bret-Mestries E."/>
            <person name="Morien E."/>
            <person name="Nambeesan S."/>
            <person name="Nguyen T."/>
            <person name="Pegot-Espagnet P."/>
            <person name="Pouilly N."/>
            <person name="Raftis F."/>
            <person name="Sallet E."/>
            <person name="Schiex T."/>
            <person name="Thomas J."/>
            <person name="Vandecasteele C."/>
            <person name="Vares D."/>
            <person name="Vear F."/>
            <person name="Vautrin S."/>
            <person name="Crespi M."/>
            <person name="Mangin B."/>
            <person name="Burke J.M."/>
            <person name="Salse J."/>
            <person name="Munos S."/>
            <person name="Vincourt P."/>
            <person name="Rieseberg L.H."/>
            <person name="Langlade N.B."/>
        </authorList>
    </citation>
    <scope>NUCLEOTIDE SEQUENCE [LARGE SCALE GENOMIC DNA]</scope>
    <source>
        <strain evidence="15">cv. SF193</strain>
    </source>
</reference>
<feature type="compositionally biased region" description="Polar residues" evidence="11">
    <location>
        <begin position="681"/>
        <end position="691"/>
    </location>
</feature>
<gene>
    <name evidence="13" type="ORF">HannXRQ_Chr14g0440681</name>
    <name evidence="14" type="ORF">HannXRQ_Chr14g0457091</name>
</gene>
<dbReference type="Pfam" id="PF00954">
    <property type="entry name" value="S_locus_glycop"/>
    <property type="match status" value="1"/>
</dbReference>
<keyword evidence="3" id="KW-0808">Transferase</keyword>
<dbReference type="PROSITE" id="PS50011">
    <property type="entry name" value="PROTEIN_KINASE_DOM"/>
    <property type="match status" value="2"/>
</dbReference>
<evidence type="ECO:0000256" key="8">
    <source>
        <dbReference type="ARBA" id="ARBA00023157"/>
    </source>
</evidence>
<dbReference type="Gene3D" id="1.10.510.10">
    <property type="entry name" value="Transferase(Phosphotransferase) domain 1"/>
    <property type="match status" value="2"/>
</dbReference>
<feature type="domain" description="Protein kinase" evidence="12">
    <location>
        <begin position="172"/>
        <end position="571"/>
    </location>
</feature>
<evidence type="ECO:0000256" key="3">
    <source>
        <dbReference type="ARBA" id="ARBA00022679"/>
    </source>
</evidence>
<dbReference type="PANTHER" id="PTHR27002">
    <property type="entry name" value="RECEPTOR-LIKE SERINE/THREONINE-PROTEIN KINASE SD1-8"/>
    <property type="match status" value="1"/>
</dbReference>
<dbReference type="Gene3D" id="3.30.200.20">
    <property type="entry name" value="Phosphorylase Kinase, domain 1"/>
    <property type="match status" value="1"/>
</dbReference>
<evidence type="ECO:0000256" key="9">
    <source>
        <dbReference type="ARBA" id="ARBA00047899"/>
    </source>
</evidence>
<evidence type="ECO:0000256" key="7">
    <source>
        <dbReference type="ARBA" id="ARBA00022840"/>
    </source>
</evidence>
<feature type="region of interest" description="Disordered" evidence="11">
    <location>
        <begin position="466"/>
        <end position="486"/>
    </location>
</feature>
<keyword evidence="15" id="KW-1185">Reference proteome</keyword>
<dbReference type="EMBL" id="CM007903">
    <property type="protein sequence ID" value="OTF97986.1"/>
    <property type="molecule type" value="Genomic_DNA"/>
</dbReference>
<dbReference type="InterPro" id="IPR057670">
    <property type="entry name" value="SH3_retrovirus"/>
</dbReference>
<dbReference type="Proteomes" id="UP000215914">
    <property type="component" value="Chromosome 14"/>
</dbReference>
<keyword evidence="5" id="KW-0547">Nucleotide-binding</keyword>
<dbReference type="PROSITE" id="PS00108">
    <property type="entry name" value="PROTEIN_KINASE_ST"/>
    <property type="match status" value="1"/>
</dbReference>
<reference evidence="14" key="2">
    <citation type="submission" date="2017-02" db="EMBL/GenBank/DDBJ databases">
        <title>Sunflower complete genome.</title>
        <authorList>
            <person name="Langlade N."/>
            <person name="Munos S."/>
        </authorList>
    </citation>
    <scope>NUCLEOTIDE SEQUENCE [LARGE SCALE GENOMIC DNA]</scope>
    <source>
        <tissue evidence="14">Leaves</tissue>
    </source>
</reference>
<evidence type="ECO:0000256" key="2">
    <source>
        <dbReference type="ARBA" id="ARBA00022527"/>
    </source>
</evidence>
<dbReference type="Pfam" id="PF25597">
    <property type="entry name" value="SH3_retrovirus"/>
    <property type="match status" value="1"/>
</dbReference>
<evidence type="ECO:0000313" key="15">
    <source>
        <dbReference type="Proteomes" id="UP000215914"/>
    </source>
</evidence>
<keyword evidence="4" id="KW-0732">Signal</keyword>